<comment type="subcellular location">
    <subcellularLocation>
        <location evidence="1">Membrane</location>
        <topology evidence="1">Multi-pass membrane protein</topology>
    </subcellularLocation>
</comment>
<feature type="transmembrane region" description="Helical" evidence="10">
    <location>
        <begin position="444"/>
        <end position="473"/>
    </location>
</feature>
<keyword evidence="8 10" id="KW-1133">Transmembrane helix</keyword>
<keyword evidence="4" id="KW-0547">Nucleotide-binding</keyword>
<accession>X1Q284</accession>
<comment type="caution">
    <text evidence="12">The sequence shown here is derived from an EMBL/GenBank/DDBJ whole genome shotgun (WGS) entry which is preliminary data.</text>
</comment>
<dbReference type="SUPFAM" id="SSF56784">
    <property type="entry name" value="HAD-like"/>
    <property type="match status" value="1"/>
</dbReference>
<feature type="domain" description="Cation-transporting P-type ATPase C-terminal" evidence="11">
    <location>
        <begin position="482"/>
        <end position="655"/>
    </location>
</feature>
<dbReference type="InterPro" id="IPR001757">
    <property type="entry name" value="P_typ_ATPase"/>
</dbReference>
<proteinExistence type="predicted"/>
<dbReference type="GO" id="GO:0016887">
    <property type="term" value="F:ATP hydrolysis activity"/>
    <property type="evidence" value="ECO:0007669"/>
    <property type="project" value="InterPro"/>
</dbReference>
<sequence>SGVLKDYSIARMLLVAVALAVAAIPEGLPAIVTVSLALGVQRMAKNNAIVRKLSSVETLGGVSVICTDKTGTLTKNKMMVRKIYSGLKEVKDYNNFIERYNKADSNSSKKTLTIGNLDSNSALKLLIDNAVLCNDAYYINKETGQITGDPTEVALIELGSFYSVDKNKLEKDYPRKLEEPFDSERKMMTTISKISTGDNRRNQRYILFSKGAPEVIAGRCTRIIKNGRIENLTDSDKEKIIENNHTLAAKAMRNLAFAFKYLDELPDEEKIKEVEEDLVYLGMVGMIDPPRPEVYDAIEKCKRANIKIIMVTGDHKLTARAIGEELGILGPKDKVIDGTEFDLMTKEKLGKQIEYIRIFARVSPSNKVGIVEALKKNQHIVAMTGDGINDAPSLKKADIGVAMGVVGTDVSKESSDMILTDDNFATIVKAVKQGRVIYDNLKKFILFLLSCNISEVLLMFICIVVGDYIFYLITGERGFLYIPLLPVQILWMNLITDGLPAMALGIDPPEKNIMDRKATKSKEQILSRRRLTMVLWQGLVLTSGALFIYFAGPLFFNNHDLLHDRGIFQTSVFTTLVITQLLHTFNFRFENKGIFRRHIFENKYLNLAVIVSVLLQIGIIYIPWLQGIFKTASLGLYHWSLIIASSVVTILVINFINEIIYKKRKADNNS</sequence>
<evidence type="ECO:0000256" key="8">
    <source>
        <dbReference type="ARBA" id="ARBA00022989"/>
    </source>
</evidence>
<dbReference type="InterPro" id="IPR023298">
    <property type="entry name" value="ATPase_P-typ_TM_dom_sf"/>
</dbReference>
<name>X1Q284_9ZZZZ</name>
<keyword evidence="3" id="KW-0479">Metal-binding</keyword>
<dbReference type="PANTHER" id="PTHR24093:SF506">
    <property type="entry name" value="CATION-TRANSPORTING ATPASE PMA1"/>
    <property type="match status" value="1"/>
</dbReference>
<evidence type="ECO:0000256" key="2">
    <source>
        <dbReference type="ARBA" id="ARBA00022692"/>
    </source>
</evidence>
<reference evidence="12" key="1">
    <citation type="journal article" date="2014" name="Front. Microbiol.">
        <title>High frequency of phylogenetically diverse reductive dehalogenase-homologous genes in deep subseafloor sedimentary metagenomes.</title>
        <authorList>
            <person name="Kawai M."/>
            <person name="Futagami T."/>
            <person name="Toyoda A."/>
            <person name="Takaki Y."/>
            <person name="Nishi S."/>
            <person name="Hori S."/>
            <person name="Arai W."/>
            <person name="Tsubouchi T."/>
            <person name="Morono Y."/>
            <person name="Uchiyama I."/>
            <person name="Ito T."/>
            <person name="Fujiyama A."/>
            <person name="Inagaki F."/>
            <person name="Takami H."/>
        </authorList>
    </citation>
    <scope>NUCLEOTIDE SEQUENCE</scope>
    <source>
        <strain evidence="12">Expedition CK06-06</strain>
    </source>
</reference>
<dbReference type="SUPFAM" id="SSF81665">
    <property type="entry name" value="Calcium ATPase, transmembrane domain M"/>
    <property type="match status" value="1"/>
</dbReference>
<evidence type="ECO:0000313" key="12">
    <source>
        <dbReference type="EMBL" id="GAI62642.1"/>
    </source>
</evidence>
<dbReference type="GO" id="GO:0005524">
    <property type="term" value="F:ATP binding"/>
    <property type="evidence" value="ECO:0007669"/>
    <property type="project" value="UniProtKB-KW"/>
</dbReference>
<evidence type="ECO:0000256" key="3">
    <source>
        <dbReference type="ARBA" id="ARBA00022723"/>
    </source>
</evidence>
<dbReference type="FunFam" id="3.40.50.1000:FF:000028">
    <property type="entry name" value="Calcium-transporting P-type ATPase, putative"/>
    <property type="match status" value="1"/>
</dbReference>
<evidence type="ECO:0000259" key="11">
    <source>
        <dbReference type="Pfam" id="PF00689"/>
    </source>
</evidence>
<dbReference type="InterPro" id="IPR006068">
    <property type="entry name" value="ATPase_P-typ_cation-transptr_C"/>
</dbReference>
<dbReference type="InterPro" id="IPR036412">
    <property type="entry name" value="HAD-like_sf"/>
</dbReference>
<dbReference type="GO" id="GO:0005388">
    <property type="term" value="F:P-type calcium transporter activity"/>
    <property type="evidence" value="ECO:0007669"/>
    <property type="project" value="TreeGrafter"/>
</dbReference>
<dbReference type="InterPro" id="IPR044492">
    <property type="entry name" value="P_typ_ATPase_HD_dom"/>
</dbReference>
<gene>
    <name evidence="12" type="ORF">S12H4_01549</name>
</gene>
<dbReference type="Gene3D" id="3.40.1110.10">
    <property type="entry name" value="Calcium-transporting ATPase, cytoplasmic domain N"/>
    <property type="match status" value="1"/>
</dbReference>
<keyword evidence="5" id="KW-0067">ATP-binding</keyword>
<feature type="non-terminal residue" evidence="12">
    <location>
        <position position="1"/>
    </location>
</feature>
<evidence type="ECO:0000256" key="6">
    <source>
        <dbReference type="ARBA" id="ARBA00022842"/>
    </source>
</evidence>
<dbReference type="PANTHER" id="PTHR24093">
    <property type="entry name" value="CATION TRANSPORTING ATPASE"/>
    <property type="match status" value="1"/>
</dbReference>
<dbReference type="AlphaFoldDB" id="X1Q284"/>
<evidence type="ECO:0000256" key="4">
    <source>
        <dbReference type="ARBA" id="ARBA00022741"/>
    </source>
</evidence>
<dbReference type="SUPFAM" id="SSF81660">
    <property type="entry name" value="Metal cation-transporting ATPase, ATP-binding domain N"/>
    <property type="match status" value="1"/>
</dbReference>
<feature type="transmembrane region" description="Helical" evidence="10">
    <location>
        <begin position="12"/>
        <end position="38"/>
    </location>
</feature>
<keyword evidence="9 10" id="KW-0472">Membrane</keyword>
<dbReference type="NCBIfam" id="TIGR01494">
    <property type="entry name" value="ATPase_P-type"/>
    <property type="match status" value="2"/>
</dbReference>
<evidence type="ECO:0000256" key="10">
    <source>
        <dbReference type="SAM" id="Phobius"/>
    </source>
</evidence>
<dbReference type="InterPro" id="IPR023299">
    <property type="entry name" value="ATPase_P-typ_cyto_dom_N"/>
</dbReference>
<dbReference type="Pfam" id="PF00689">
    <property type="entry name" value="Cation_ATPase_C"/>
    <property type="match status" value="1"/>
</dbReference>
<keyword evidence="7" id="KW-1278">Translocase</keyword>
<keyword evidence="2 10" id="KW-0812">Transmembrane</keyword>
<dbReference type="Pfam" id="PF13246">
    <property type="entry name" value="Cation_ATPase"/>
    <property type="match status" value="1"/>
</dbReference>
<feature type="transmembrane region" description="Helical" evidence="10">
    <location>
        <begin position="534"/>
        <end position="555"/>
    </location>
</feature>
<dbReference type="InterPro" id="IPR018303">
    <property type="entry name" value="ATPase_P-typ_P_site"/>
</dbReference>
<protein>
    <recommendedName>
        <fullName evidence="11">Cation-transporting P-type ATPase C-terminal domain-containing protein</fullName>
    </recommendedName>
</protein>
<evidence type="ECO:0000256" key="7">
    <source>
        <dbReference type="ARBA" id="ARBA00022967"/>
    </source>
</evidence>
<dbReference type="PRINTS" id="PR00120">
    <property type="entry name" value="HATPASE"/>
</dbReference>
<dbReference type="GO" id="GO:0005886">
    <property type="term" value="C:plasma membrane"/>
    <property type="evidence" value="ECO:0007669"/>
    <property type="project" value="TreeGrafter"/>
</dbReference>
<evidence type="ECO:0000256" key="5">
    <source>
        <dbReference type="ARBA" id="ARBA00022840"/>
    </source>
</evidence>
<dbReference type="SFLD" id="SFLDG00002">
    <property type="entry name" value="C1.7:_P-type_atpase_like"/>
    <property type="match status" value="1"/>
</dbReference>
<dbReference type="SFLD" id="SFLDS00003">
    <property type="entry name" value="Haloacid_Dehalogenase"/>
    <property type="match status" value="1"/>
</dbReference>
<dbReference type="PROSITE" id="PS00154">
    <property type="entry name" value="ATPASE_E1_E2"/>
    <property type="match status" value="1"/>
</dbReference>
<dbReference type="Gene3D" id="1.20.1110.10">
    <property type="entry name" value="Calcium-transporting ATPase, transmembrane domain"/>
    <property type="match status" value="2"/>
</dbReference>
<feature type="transmembrane region" description="Helical" evidence="10">
    <location>
        <begin position="567"/>
        <end position="585"/>
    </location>
</feature>
<dbReference type="GO" id="GO:0046872">
    <property type="term" value="F:metal ion binding"/>
    <property type="evidence" value="ECO:0007669"/>
    <property type="project" value="UniProtKB-KW"/>
</dbReference>
<evidence type="ECO:0000256" key="9">
    <source>
        <dbReference type="ARBA" id="ARBA00023136"/>
    </source>
</evidence>
<keyword evidence="6" id="KW-0460">Magnesium</keyword>
<organism evidence="12">
    <name type="scientific">marine sediment metagenome</name>
    <dbReference type="NCBI Taxonomy" id="412755"/>
    <lineage>
        <taxon>unclassified sequences</taxon>
        <taxon>metagenomes</taxon>
        <taxon>ecological metagenomes</taxon>
    </lineage>
</organism>
<feature type="transmembrane region" description="Helical" evidence="10">
    <location>
        <begin position="636"/>
        <end position="656"/>
    </location>
</feature>
<dbReference type="SFLD" id="SFLDF00027">
    <property type="entry name" value="p-type_atpase"/>
    <property type="match status" value="1"/>
</dbReference>
<evidence type="ECO:0000256" key="1">
    <source>
        <dbReference type="ARBA" id="ARBA00004141"/>
    </source>
</evidence>
<feature type="transmembrane region" description="Helical" evidence="10">
    <location>
        <begin position="605"/>
        <end position="624"/>
    </location>
</feature>
<dbReference type="EMBL" id="BARW01000316">
    <property type="protein sequence ID" value="GAI62642.1"/>
    <property type="molecule type" value="Genomic_DNA"/>
</dbReference>
<dbReference type="PRINTS" id="PR00119">
    <property type="entry name" value="CATATPASE"/>
</dbReference>